<dbReference type="Gramene" id="PVH64806">
    <property type="protein sequence ID" value="PVH64806"/>
    <property type="gene ID" value="PAHAL_2G360300"/>
</dbReference>
<feature type="compositionally biased region" description="Basic residues" evidence="1">
    <location>
        <begin position="108"/>
        <end position="118"/>
    </location>
</feature>
<proteinExistence type="predicted"/>
<dbReference type="AlphaFoldDB" id="A0A2T8KRM3"/>
<feature type="compositionally biased region" description="Low complexity" evidence="1">
    <location>
        <begin position="1"/>
        <end position="31"/>
    </location>
</feature>
<sequence length="312" mass="32191">MLQFSMASAVPASSPAAGEAAAATLSEGADSPAAPAVASTTQPSRWQSRQSSSTARSRRRRSAMSRSIRMRRSRRARFSSSSLAARASSSSSSSSSRAAGAGSWTISKRLRSWSRRRSTSTCSSTSLSPEPESSSPAASPASARRRMRPFMDPYPSTPHASLAISTSTSRAGDSTGVGSTAGVTGHGDTSDATPPARFARIRNDVVLRGAAAPPHRAPPDAAGGALRFQGVRADRFHAGRAGLNPSTGGSIAGGGAAGAAPHIGWWYGSGAGGRIICSFMVWQGRTNPPRSETLTLNHNPKHPKNHTISSGP</sequence>
<protein>
    <submittedName>
        <fullName evidence="2">Uncharacterized protein</fullName>
    </submittedName>
</protein>
<feature type="compositionally biased region" description="Basic residues" evidence="1">
    <location>
        <begin position="56"/>
        <end position="77"/>
    </location>
</feature>
<name>A0A2T8KRM3_9POAL</name>
<gene>
    <name evidence="2" type="ORF">PAHAL_2G360300</name>
</gene>
<evidence type="ECO:0000313" key="2">
    <source>
        <dbReference type="EMBL" id="PVH64806.1"/>
    </source>
</evidence>
<feature type="compositionally biased region" description="Low complexity" evidence="1">
    <location>
        <begin position="44"/>
        <end position="55"/>
    </location>
</feature>
<organism evidence="2">
    <name type="scientific">Panicum hallii</name>
    <dbReference type="NCBI Taxonomy" id="206008"/>
    <lineage>
        <taxon>Eukaryota</taxon>
        <taxon>Viridiplantae</taxon>
        <taxon>Streptophyta</taxon>
        <taxon>Embryophyta</taxon>
        <taxon>Tracheophyta</taxon>
        <taxon>Spermatophyta</taxon>
        <taxon>Magnoliopsida</taxon>
        <taxon>Liliopsida</taxon>
        <taxon>Poales</taxon>
        <taxon>Poaceae</taxon>
        <taxon>PACMAD clade</taxon>
        <taxon>Panicoideae</taxon>
        <taxon>Panicodae</taxon>
        <taxon>Paniceae</taxon>
        <taxon>Panicinae</taxon>
        <taxon>Panicum</taxon>
        <taxon>Panicum sect. Panicum</taxon>
    </lineage>
</organism>
<feature type="compositionally biased region" description="Low complexity" evidence="1">
    <location>
        <begin position="78"/>
        <end position="103"/>
    </location>
</feature>
<accession>A0A2T8KRM3</accession>
<reference evidence="2" key="1">
    <citation type="submission" date="2018-04" db="EMBL/GenBank/DDBJ databases">
        <title>WGS assembly of Panicum hallii.</title>
        <authorList>
            <person name="Lovell J."/>
            <person name="Jenkins J."/>
            <person name="Lowry D."/>
            <person name="Mamidi S."/>
            <person name="Sreedasyam A."/>
            <person name="Weng X."/>
            <person name="Barry K."/>
            <person name="Bonette J."/>
            <person name="Campitelli B."/>
            <person name="Daum C."/>
            <person name="Gordon S."/>
            <person name="Gould B."/>
            <person name="Lipzen A."/>
            <person name="Macqueen A."/>
            <person name="Palacio-Mejia J."/>
            <person name="Plott C."/>
            <person name="Shakirov E."/>
            <person name="Shu S."/>
            <person name="Yoshinaga Y."/>
            <person name="Zane M."/>
            <person name="Rokhsar D."/>
            <person name="Grimwood J."/>
            <person name="Schmutz J."/>
            <person name="Juenger T."/>
        </authorList>
    </citation>
    <scope>NUCLEOTIDE SEQUENCE [LARGE SCALE GENOMIC DNA]</scope>
    <source>
        <strain evidence="2">FIL2</strain>
    </source>
</reference>
<feature type="region of interest" description="Disordered" evidence="1">
    <location>
        <begin position="1"/>
        <end position="195"/>
    </location>
</feature>
<feature type="region of interest" description="Disordered" evidence="1">
    <location>
        <begin position="290"/>
        <end position="312"/>
    </location>
</feature>
<feature type="compositionally biased region" description="Low complexity" evidence="1">
    <location>
        <begin position="119"/>
        <end position="142"/>
    </location>
</feature>
<evidence type="ECO:0000256" key="1">
    <source>
        <dbReference type="SAM" id="MobiDB-lite"/>
    </source>
</evidence>
<dbReference type="EMBL" id="CM008047">
    <property type="protein sequence ID" value="PVH64806.1"/>
    <property type="molecule type" value="Genomic_DNA"/>
</dbReference>
<dbReference type="Proteomes" id="UP000243499">
    <property type="component" value="Chromosome 2"/>
</dbReference>
<feature type="compositionally biased region" description="Low complexity" evidence="1">
    <location>
        <begin position="171"/>
        <end position="187"/>
    </location>
</feature>